<organism evidence="1">
    <name type="scientific">Cynara cardunculus var. scolymus</name>
    <name type="common">Globe artichoke</name>
    <name type="synonym">Cynara scolymus</name>
    <dbReference type="NCBI Taxonomy" id="59895"/>
    <lineage>
        <taxon>Eukaryota</taxon>
        <taxon>Viridiplantae</taxon>
        <taxon>Streptophyta</taxon>
        <taxon>Embryophyta</taxon>
        <taxon>Tracheophyta</taxon>
        <taxon>Spermatophyta</taxon>
        <taxon>Magnoliopsida</taxon>
        <taxon>eudicotyledons</taxon>
        <taxon>Gunneridae</taxon>
        <taxon>Pentapetalae</taxon>
        <taxon>asterids</taxon>
        <taxon>campanulids</taxon>
        <taxon>Asterales</taxon>
        <taxon>Asteraceae</taxon>
        <taxon>Carduoideae</taxon>
        <taxon>Cardueae</taxon>
        <taxon>Carduinae</taxon>
        <taxon>Cynara</taxon>
    </lineage>
</organism>
<dbReference type="AlphaFoldDB" id="K7PK57"/>
<evidence type="ECO:0000313" key="1">
    <source>
        <dbReference type="EMBL" id="AFM95216.1"/>
    </source>
</evidence>
<feature type="non-terminal residue" evidence="1">
    <location>
        <position position="34"/>
    </location>
</feature>
<name>K7PK57_CYNCS</name>
<accession>K7PK57</accession>
<dbReference type="EMBL" id="JN382016">
    <property type="protein sequence ID" value="AFM95216.1"/>
    <property type="molecule type" value="Genomic_DNA"/>
</dbReference>
<sequence length="34" mass="3865">AKPRSRCRFPFQKGARTLVLRTSTQRLGVMMEAA</sequence>
<reference evidence="1" key="1">
    <citation type="journal article" date="2012" name="BMC Genomics">
        <title>The miRNAome of globe artichoke: conserved and novel micro RNAs and target analysis.</title>
        <authorList>
            <person name="De Paola D."/>
            <person name="Cattonaro F."/>
            <person name="Pignone D."/>
            <person name="Sonnante G."/>
        </authorList>
    </citation>
    <scope>NUCLEOTIDE SEQUENCE</scope>
</reference>
<protein>
    <submittedName>
        <fullName evidence="1">Rubisco activase</fullName>
    </submittedName>
</protein>
<proteinExistence type="predicted"/>
<feature type="non-terminal residue" evidence="1">
    <location>
        <position position="1"/>
    </location>
</feature>